<keyword evidence="1" id="KW-0812">Transmembrane</keyword>
<protein>
    <submittedName>
        <fullName evidence="2">Uncharacterized protein</fullName>
    </submittedName>
</protein>
<comment type="caution">
    <text evidence="2">The sequence shown here is derived from an EMBL/GenBank/DDBJ whole genome shotgun (WGS) entry which is preliminary data.</text>
</comment>
<dbReference type="RefSeq" id="WP_114497461.1">
    <property type="nucleotide sequence ID" value="NZ_QPJW01000006.1"/>
</dbReference>
<evidence type="ECO:0000256" key="1">
    <source>
        <dbReference type="SAM" id="Phobius"/>
    </source>
</evidence>
<dbReference type="AlphaFoldDB" id="A0A369BDB4"/>
<keyword evidence="1" id="KW-0472">Membrane</keyword>
<dbReference type="EMBL" id="QPJW01000006">
    <property type="protein sequence ID" value="RCX18598.1"/>
    <property type="molecule type" value="Genomic_DNA"/>
</dbReference>
<name>A0A369BDB4_9BACL</name>
<evidence type="ECO:0000313" key="2">
    <source>
        <dbReference type="EMBL" id="RCX18598.1"/>
    </source>
</evidence>
<proteinExistence type="predicted"/>
<feature type="transmembrane region" description="Helical" evidence="1">
    <location>
        <begin position="13"/>
        <end position="32"/>
    </location>
</feature>
<keyword evidence="1" id="KW-1133">Transmembrane helix</keyword>
<feature type="transmembrane region" description="Helical" evidence="1">
    <location>
        <begin position="178"/>
        <end position="196"/>
    </location>
</feature>
<evidence type="ECO:0000313" key="3">
    <source>
        <dbReference type="Proteomes" id="UP000253090"/>
    </source>
</evidence>
<dbReference type="Proteomes" id="UP000253090">
    <property type="component" value="Unassembled WGS sequence"/>
</dbReference>
<organism evidence="2 3">
    <name type="scientific">Fontibacillus phaseoli</name>
    <dbReference type="NCBI Taxonomy" id="1416533"/>
    <lineage>
        <taxon>Bacteria</taxon>
        <taxon>Bacillati</taxon>
        <taxon>Bacillota</taxon>
        <taxon>Bacilli</taxon>
        <taxon>Bacillales</taxon>
        <taxon>Paenibacillaceae</taxon>
        <taxon>Fontibacillus</taxon>
    </lineage>
</organism>
<keyword evidence="3" id="KW-1185">Reference proteome</keyword>
<feature type="transmembrane region" description="Helical" evidence="1">
    <location>
        <begin position="135"/>
        <end position="158"/>
    </location>
</feature>
<feature type="transmembrane region" description="Helical" evidence="1">
    <location>
        <begin position="93"/>
        <end position="114"/>
    </location>
</feature>
<dbReference type="OrthoDB" id="2677888at2"/>
<sequence>MDMLKFIEDNIKLAFFVIITITIFNLFVRPIYTLIKFRFLNSKCRKLISKSIVLIFVRKVILPFGLISIFVAIQQKYSFIQFGAKENYNALVISILALYGILYTFLQFTISYALQSQQDKYWGQSITRMLFMERLGFGMFRSGVFKLLLIYAVVYPFLSRAILVIINRGHLNGSFAEAFWQVCIVVIYILYVHLFIRSLNGMKTMYSVQERRVTFLERKIEEEVIENYKQLLDLSYEDRTSQFFLKSLFRDLDKLPKEEQSKMLMGVLRGVFDSNTHNLGYEWVMVNKFPLLQKKRDIYTPHYLHKFFNDLYYEIDNRDIELNIRDLLMIYELHDKSVSATLNEFHSEQDDSFINKLVKVYSTHNDRIFDECTYFEVPAIIIKSLSSYEDIELLHQNMIHRKGFVVIEKVERSKEFQMNHYEKKLVSSYDRYLTNLLDYYKSYVDELKKRAYSRFWKSLRSNFNKVYMNECLSAFIYEYIIDLEYTDQNKKYVNFMVKQLDYKYRVSIIFYHLLYPSTSWKWQSDVPFLKEIATSNQQNEVFTSDLVDFVCHTIKNIGNIGHKIEDDLIRWIFHHRKIKNLNEIIVNECLSKNMTYVKLIEFNYIFSDYRYYLTGFYDFDFSKIHSLTHQDWTIDFLRDVLRTPHLLNIEFFSSHLLLFCENICYLKRHLVFENDFRIFFINRFFKFSEREFNALLNNNYLCDGIIEFLVLHLSDKEYEYLINNGEHSRRYALRVKEIIYRKNVTINDYISQLVGQANECRKHAIPVMKEGEILDRLQSLLKAG</sequence>
<reference evidence="2 3" key="1">
    <citation type="submission" date="2018-07" db="EMBL/GenBank/DDBJ databases">
        <title>Genomic Encyclopedia of Type Strains, Phase III (KMG-III): the genomes of soil and plant-associated and newly described type strains.</title>
        <authorList>
            <person name="Whitman W."/>
        </authorList>
    </citation>
    <scope>NUCLEOTIDE SEQUENCE [LARGE SCALE GENOMIC DNA]</scope>
    <source>
        <strain evidence="2 3">CECT 8333</strain>
    </source>
</reference>
<feature type="transmembrane region" description="Helical" evidence="1">
    <location>
        <begin position="52"/>
        <end position="73"/>
    </location>
</feature>
<accession>A0A369BDB4</accession>
<gene>
    <name evidence="2" type="ORF">DFP94_106132</name>
</gene>